<sequence>MSAGEGETVWRRKPGREAGDRKRLDAMCCSSSDDGGCAGAEKGEKARGSPKKARRYGLVSFWELPEYMKDNEFILGQYRTDWPLAEAARSLFHWHNETLNVWTHLIGFLVFLGLTVANFVDVPQVADLLGLFSWSNSTSAETNISYSKELLLGTNSLVNLSQITEEEMKVGSLQAAATRWPFFVFLGGSMFCLLSSSICHLFSCHSPCLNIQLLRMDYVGITVMIITSFFPPIYYIFQCEPHWQLIYLGGITAMGIFTVMTLLTPSLSSGQFRAFRAMLFSSMGFFGIVPAIHGCIVNWSNPQRSITLAYESAMAISYIAGTFFYVSRIPERLKPGWFDLAGHSHQIFHVFVLMGALAHYGATLSLLHWRDRVGCNGTV</sequence>
<dbReference type="Proteomes" id="UP001634007">
    <property type="component" value="Unassembled WGS sequence"/>
</dbReference>
<protein>
    <submittedName>
        <fullName evidence="8">Uncharacterized protein</fullName>
    </submittedName>
</protein>
<dbReference type="GO" id="GO:0009744">
    <property type="term" value="P:response to sucrose"/>
    <property type="evidence" value="ECO:0007669"/>
    <property type="project" value="UniProtKB-ARBA"/>
</dbReference>
<feature type="region of interest" description="Disordered" evidence="6">
    <location>
        <begin position="1"/>
        <end position="46"/>
    </location>
</feature>
<evidence type="ECO:0000256" key="7">
    <source>
        <dbReference type="SAM" id="Phobius"/>
    </source>
</evidence>
<dbReference type="GO" id="GO:0009725">
    <property type="term" value="P:response to hormone"/>
    <property type="evidence" value="ECO:0007669"/>
    <property type="project" value="UniProtKB-ARBA"/>
</dbReference>
<evidence type="ECO:0000256" key="6">
    <source>
        <dbReference type="SAM" id="MobiDB-lite"/>
    </source>
</evidence>
<dbReference type="Pfam" id="PF03006">
    <property type="entry name" value="HlyIII"/>
    <property type="match status" value="1"/>
</dbReference>
<dbReference type="AlphaFoldDB" id="A0ABD3L7H3"/>
<dbReference type="InterPro" id="IPR004254">
    <property type="entry name" value="AdipoR/HlyIII-related"/>
</dbReference>
<evidence type="ECO:0000256" key="5">
    <source>
        <dbReference type="PIRSR" id="PIRSR604254-1"/>
    </source>
</evidence>
<feature type="transmembrane region" description="Helical" evidence="7">
    <location>
        <begin position="99"/>
        <end position="120"/>
    </location>
</feature>
<feature type="compositionally biased region" description="Basic and acidic residues" evidence="6">
    <location>
        <begin position="15"/>
        <end position="25"/>
    </location>
</feature>
<feature type="binding site" evidence="5">
    <location>
        <position position="200"/>
    </location>
    <ligand>
        <name>Zn(2+)</name>
        <dbReference type="ChEBI" id="CHEBI:29105"/>
    </ligand>
</feature>
<evidence type="ECO:0000313" key="9">
    <source>
        <dbReference type="Proteomes" id="UP001634007"/>
    </source>
</evidence>
<dbReference type="EMBL" id="JBJKBG010000003">
    <property type="protein sequence ID" value="KAL3747768.1"/>
    <property type="molecule type" value="Genomic_DNA"/>
</dbReference>
<feature type="binding site" evidence="5">
    <location>
        <position position="345"/>
    </location>
    <ligand>
        <name>Zn(2+)</name>
        <dbReference type="ChEBI" id="CHEBI:29105"/>
    </ligand>
</feature>
<feature type="binding site" evidence="5">
    <location>
        <position position="349"/>
    </location>
    <ligand>
        <name>Zn(2+)</name>
        <dbReference type="ChEBI" id="CHEBI:29105"/>
    </ligand>
</feature>
<proteinExistence type="predicted"/>
<dbReference type="PANTHER" id="PTHR20855:SF115">
    <property type="entry name" value="HEPTAHELICAL TRANSMEMBRANE PROTEIN 1"/>
    <property type="match status" value="1"/>
</dbReference>
<evidence type="ECO:0000313" key="8">
    <source>
        <dbReference type="EMBL" id="KAL3747768.1"/>
    </source>
</evidence>
<comment type="subcellular location">
    <subcellularLocation>
        <location evidence="1">Membrane</location>
        <topology evidence="1">Multi-pass membrane protein</topology>
    </subcellularLocation>
</comment>
<feature type="transmembrane region" description="Helical" evidence="7">
    <location>
        <begin position="243"/>
        <end position="263"/>
    </location>
</feature>
<feature type="transmembrane region" description="Helical" evidence="7">
    <location>
        <begin position="347"/>
        <end position="369"/>
    </location>
</feature>
<evidence type="ECO:0000256" key="2">
    <source>
        <dbReference type="ARBA" id="ARBA00022692"/>
    </source>
</evidence>
<dbReference type="PANTHER" id="PTHR20855">
    <property type="entry name" value="ADIPOR/PROGESTIN RECEPTOR-RELATED"/>
    <property type="match status" value="1"/>
</dbReference>
<evidence type="ECO:0000256" key="3">
    <source>
        <dbReference type="ARBA" id="ARBA00022989"/>
    </source>
</evidence>
<keyword evidence="5" id="KW-0479">Metal-binding</keyword>
<reference evidence="8 9" key="1">
    <citation type="submission" date="2024-11" db="EMBL/GenBank/DDBJ databases">
        <title>Chromosome-level genome assembly of Eucalyptus globulus Labill. provides insights into its genome evolution.</title>
        <authorList>
            <person name="Li X."/>
        </authorList>
    </citation>
    <scope>NUCLEOTIDE SEQUENCE [LARGE SCALE GENOMIC DNA]</scope>
    <source>
        <strain evidence="8">CL2024</strain>
        <tissue evidence="8">Fresh tender leaves</tissue>
    </source>
</reference>
<dbReference type="GO" id="GO:0016020">
    <property type="term" value="C:membrane"/>
    <property type="evidence" value="ECO:0007669"/>
    <property type="project" value="UniProtKB-SubCell"/>
</dbReference>
<keyword evidence="5" id="KW-0862">Zinc</keyword>
<name>A0ABD3L7H3_EUCGL</name>
<feature type="transmembrane region" description="Helical" evidence="7">
    <location>
        <begin position="182"/>
        <end position="204"/>
    </location>
</feature>
<feature type="transmembrane region" description="Helical" evidence="7">
    <location>
        <begin position="275"/>
        <end position="299"/>
    </location>
</feature>
<keyword evidence="2 7" id="KW-0812">Transmembrane</keyword>
<organism evidence="8 9">
    <name type="scientific">Eucalyptus globulus</name>
    <name type="common">Tasmanian blue gum</name>
    <dbReference type="NCBI Taxonomy" id="34317"/>
    <lineage>
        <taxon>Eukaryota</taxon>
        <taxon>Viridiplantae</taxon>
        <taxon>Streptophyta</taxon>
        <taxon>Embryophyta</taxon>
        <taxon>Tracheophyta</taxon>
        <taxon>Spermatophyta</taxon>
        <taxon>Magnoliopsida</taxon>
        <taxon>eudicotyledons</taxon>
        <taxon>Gunneridae</taxon>
        <taxon>Pentapetalae</taxon>
        <taxon>rosids</taxon>
        <taxon>malvids</taxon>
        <taxon>Myrtales</taxon>
        <taxon>Myrtaceae</taxon>
        <taxon>Myrtoideae</taxon>
        <taxon>Eucalypteae</taxon>
        <taxon>Eucalyptus</taxon>
    </lineage>
</organism>
<feature type="transmembrane region" description="Helical" evidence="7">
    <location>
        <begin position="216"/>
        <end position="237"/>
    </location>
</feature>
<comment type="caution">
    <text evidence="8">The sequence shown here is derived from an EMBL/GenBank/DDBJ whole genome shotgun (WGS) entry which is preliminary data.</text>
</comment>
<accession>A0ABD3L7H3</accession>
<feature type="transmembrane region" description="Helical" evidence="7">
    <location>
        <begin position="305"/>
        <end position="326"/>
    </location>
</feature>
<keyword evidence="4 7" id="KW-0472">Membrane</keyword>
<evidence type="ECO:0000256" key="4">
    <source>
        <dbReference type="ARBA" id="ARBA00023136"/>
    </source>
</evidence>
<keyword evidence="9" id="KW-1185">Reference proteome</keyword>
<gene>
    <name evidence="8" type="ORF">ACJRO7_016558</name>
</gene>
<evidence type="ECO:0000256" key="1">
    <source>
        <dbReference type="ARBA" id="ARBA00004141"/>
    </source>
</evidence>
<keyword evidence="3 7" id="KW-1133">Transmembrane helix</keyword>